<proteinExistence type="predicted"/>
<sequence>MLNPLVDTALEYYNSATDAVGGIIRSGADEVFDFTEQHIGEISQGWRLAILFGLGFFMLLCMTIYVYNMEDEYAEKRKNRGSPAPPRPRPSKPVRKYDTVSLMTLNILNYVLAICSILIIMPGAMGLNAILSHSFEWDEPHYGLEYRGRDIIANSAFILLGVACIIGFLYPVYRSQQIMKYGTEIEGVVTASVPDYTISVFIFPASRIEWSYKPEGSQREEEGLWKSTPFSTWARTNYPEGSKVTVIYDPENPQNSICPSLLSMEYTNYEDKTK</sequence>
<gene>
    <name evidence="3" type="ORF">SARC_00687</name>
</gene>
<dbReference type="AlphaFoldDB" id="A0A0L0GE40"/>
<dbReference type="EMBL" id="KQ241620">
    <property type="protein sequence ID" value="KNC87159.1"/>
    <property type="molecule type" value="Genomic_DNA"/>
</dbReference>
<feature type="transmembrane region" description="Helical" evidence="1">
    <location>
        <begin position="107"/>
        <end position="131"/>
    </location>
</feature>
<dbReference type="Pfam" id="PF12158">
    <property type="entry name" value="DUF3592"/>
    <property type="match status" value="1"/>
</dbReference>
<protein>
    <recommendedName>
        <fullName evidence="2">DUF3592 domain-containing protein</fullName>
    </recommendedName>
</protein>
<feature type="transmembrane region" description="Helical" evidence="1">
    <location>
        <begin position="48"/>
        <end position="68"/>
    </location>
</feature>
<dbReference type="GeneID" id="25901191"/>
<keyword evidence="4" id="KW-1185">Reference proteome</keyword>
<feature type="transmembrane region" description="Helical" evidence="1">
    <location>
        <begin position="151"/>
        <end position="173"/>
    </location>
</feature>
<name>A0A0L0GE40_9EUKA</name>
<evidence type="ECO:0000256" key="1">
    <source>
        <dbReference type="SAM" id="Phobius"/>
    </source>
</evidence>
<keyword evidence="1" id="KW-0812">Transmembrane</keyword>
<dbReference type="Proteomes" id="UP000054560">
    <property type="component" value="Unassembled WGS sequence"/>
</dbReference>
<evidence type="ECO:0000313" key="4">
    <source>
        <dbReference type="Proteomes" id="UP000054560"/>
    </source>
</evidence>
<dbReference type="InterPro" id="IPR021994">
    <property type="entry name" value="DUF3592"/>
</dbReference>
<reference evidence="3 4" key="1">
    <citation type="submission" date="2011-02" db="EMBL/GenBank/DDBJ databases">
        <title>The Genome Sequence of Sphaeroforma arctica JP610.</title>
        <authorList>
            <consortium name="The Broad Institute Genome Sequencing Platform"/>
            <person name="Russ C."/>
            <person name="Cuomo C."/>
            <person name="Young S.K."/>
            <person name="Zeng Q."/>
            <person name="Gargeya S."/>
            <person name="Alvarado L."/>
            <person name="Berlin A."/>
            <person name="Chapman S.B."/>
            <person name="Chen Z."/>
            <person name="Freedman E."/>
            <person name="Gellesch M."/>
            <person name="Goldberg J."/>
            <person name="Griggs A."/>
            <person name="Gujja S."/>
            <person name="Heilman E."/>
            <person name="Heiman D."/>
            <person name="Howarth C."/>
            <person name="Mehta T."/>
            <person name="Neiman D."/>
            <person name="Pearson M."/>
            <person name="Roberts A."/>
            <person name="Saif S."/>
            <person name="Shea T."/>
            <person name="Shenoy N."/>
            <person name="Sisk P."/>
            <person name="Stolte C."/>
            <person name="Sykes S."/>
            <person name="White J."/>
            <person name="Yandava C."/>
            <person name="Burger G."/>
            <person name="Gray M.W."/>
            <person name="Holland P.W.H."/>
            <person name="King N."/>
            <person name="Lang F.B.F."/>
            <person name="Roger A.J."/>
            <person name="Ruiz-Trillo I."/>
            <person name="Haas B."/>
            <person name="Nusbaum C."/>
            <person name="Birren B."/>
        </authorList>
    </citation>
    <scope>NUCLEOTIDE SEQUENCE [LARGE SCALE GENOMIC DNA]</scope>
    <source>
        <strain evidence="3 4">JP610</strain>
    </source>
</reference>
<keyword evidence="1" id="KW-1133">Transmembrane helix</keyword>
<organism evidence="3 4">
    <name type="scientific">Sphaeroforma arctica JP610</name>
    <dbReference type="NCBI Taxonomy" id="667725"/>
    <lineage>
        <taxon>Eukaryota</taxon>
        <taxon>Ichthyosporea</taxon>
        <taxon>Ichthyophonida</taxon>
        <taxon>Sphaeroforma</taxon>
    </lineage>
</organism>
<dbReference type="RefSeq" id="XP_014161061.1">
    <property type="nucleotide sequence ID" value="XM_014305586.1"/>
</dbReference>
<keyword evidence="1" id="KW-0472">Membrane</keyword>
<evidence type="ECO:0000313" key="3">
    <source>
        <dbReference type="EMBL" id="KNC87159.1"/>
    </source>
</evidence>
<evidence type="ECO:0000259" key="2">
    <source>
        <dbReference type="Pfam" id="PF12158"/>
    </source>
</evidence>
<accession>A0A0L0GE40</accession>
<feature type="domain" description="DUF3592" evidence="2">
    <location>
        <begin position="235"/>
        <end position="257"/>
    </location>
</feature>